<reference evidence="3" key="2">
    <citation type="journal article" date="2017" name="Stand. Genomic Sci.">
        <title>Complete genome sequence of the sulfur-oxidizing chemolithoautotrophic Sulfurovum lithotrophicum 42BKTT.</title>
        <authorList>
            <person name="Jeon W."/>
            <person name="Priscilla L."/>
            <person name="Park G."/>
            <person name="Lee H."/>
            <person name="Lee N."/>
            <person name="Lee D."/>
            <person name="Kwon H."/>
            <person name="Ahn I."/>
            <person name="Lee C."/>
            <person name="Lee H."/>
            <person name="Ahn J."/>
        </authorList>
    </citation>
    <scope>NUCLEOTIDE SEQUENCE [LARGE SCALE GENOMIC DNA]</scope>
    <source>
        <strain evidence="3">ATCC BAA-797 / 42BKT</strain>
    </source>
</reference>
<dbReference type="OrthoDB" id="5373006at2"/>
<organism evidence="2 3">
    <name type="scientific">Sulfurovum lithotrophicum</name>
    <dbReference type="NCBI Taxonomy" id="206403"/>
    <lineage>
        <taxon>Bacteria</taxon>
        <taxon>Pseudomonadati</taxon>
        <taxon>Campylobacterota</taxon>
        <taxon>Epsilonproteobacteria</taxon>
        <taxon>Campylobacterales</taxon>
        <taxon>Sulfurovaceae</taxon>
        <taxon>Sulfurovum</taxon>
    </lineage>
</organism>
<feature type="signal peptide" evidence="1">
    <location>
        <begin position="1"/>
        <end position="20"/>
    </location>
</feature>
<evidence type="ECO:0000256" key="1">
    <source>
        <dbReference type="SAM" id="SignalP"/>
    </source>
</evidence>
<evidence type="ECO:0000313" key="3">
    <source>
        <dbReference type="Proteomes" id="UP000034444"/>
    </source>
</evidence>
<keyword evidence="3" id="KW-1185">Reference proteome</keyword>
<accession>A0A7U4M1Q3</accession>
<dbReference type="RefSeq" id="WP_046551337.1">
    <property type="nucleotide sequence ID" value="NZ_CP011308.1"/>
</dbReference>
<proteinExistence type="predicted"/>
<reference evidence="2 3" key="1">
    <citation type="submission" date="2015-04" db="EMBL/GenBank/DDBJ databases">
        <title>Complete genome sequence of Sulfurovum lithotrophicum ATCC BAA-797T.</title>
        <authorList>
            <person name="Ahn J."/>
            <person name="Park G."/>
            <person name="Jeon W."/>
            <person name="Jang Y."/>
            <person name="Jang M."/>
            <person name="Lee H."/>
            <person name="Lee H."/>
        </authorList>
    </citation>
    <scope>NUCLEOTIDE SEQUENCE [LARGE SCALE GENOMIC DNA]</scope>
    <source>
        <strain evidence="3">ATCC BAA-797 / 42BKT</strain>
    </source>
</reference>
<sequence length="117" mass="13438">MKKILIGTMVIGGFFTLSHAAEKYDTRAFRIVTKLCTSCHGTPFYMAKQLDSDDWAYFFDNEKKMMKIHKNKPKGMASLKNKLFQNHKKRLKKFFVKNSKDSGAVHGCDANFCGTHH</sequence>
<keyword evidence="1" id="KW-0732">Signal</keyword>
<dbReference type="KEGG" id="slh:YH65_07540"/>
<dbReference type="EMBL" id="CP011308">
    <property type="protein sequence ID" value="AKF25259.1"/>
    <property type="molecule type" value="Genomic_DNA"/>
</dbReference>
<feature type="chain" id="PRO_5031488067" description="Cytochrome C" evidence="1">
    <location>
        <begin position="21"/>
        <end position="117"/>
    </location>
</feature>
<evidence type="ECO:0000313" key="2">
    <source>
        <dbReference type="EMBL" id="AKF25259.1"/>
    </source>
</evidence>
<protein>
    <recommendedName>
        <fullName evidence="4">Cytochrome C</fullName>
    </recommendedName>
</protein>
<name>A0A7U4M1Q3_9BACT</name>
<gene>
    <name evidence="2" type="ORF">YH65_07540</name>
</gene>
<dbReference type="AlphaFoldDB" id="A0A7U4M1Q3"/>
<dbReference type="Proteomes" id="UP000034444">
    <property type="component" value="Chromosome"/>
</dbReference>
<evidence type="ECO:0008006" key="4">
    <source>
        <dbReference type="Google" id="ProtNLM"/>
    </source>
</evidence>